<dbReference type="Proteomes" id="UP000735592">
    <property type="component" value="Unassembled WGS sequence"/>
</dbReference>
<organism evidence="4 5">
    <name type="scientific">Pseudoduganella danionis</name>
    <dbReference type="NCBI Taxonomy" id="1890295"/>
    <lineage>
        <taxon>Bacteria</taxon>
        <taxon>Pseudomonadati</taxon>
        <taxon>Pseudomonadota</taxon>
        <taxon>Betaproteobacteria</taxon>
        <taxon>Burkholderiales</taxon>
        <taxon>Oxalobacteraceae</taxon>
        <taxon>Telluria group</taxon>
        <taxon>Pseudoduganella</taxon>
    </lineage>
</organism>
<evidence type="ECO:0000256" key="2">
    <source>
        <dbReference type="SAM" id="MobiDB-lite"/>
    </source>
</evidence>
<dbReference type="PANTHER" id="PTHR12558:SF33">
    <property type="entry name" value="BLL7664 PROTEIN"/>
    <property type="match status" value="1"/>
</dbReference>
<proteinExistence type="predicted"/>
<dbReference type="Gene3D" id="1.25.40.10">
    <property type="entry name" value="Tetratricopeptide repeat domain"/>
    <property type="match status" value="2"/>
</dbReference>
<evidence type="ECO:0000313" key="5">
    <source>
        <dbReference type="Proteomes" id="UP000735592"/>
    </source>
</evidence>
<dbReference type="EMBL" id="WNKW01000001">
    <property type="protein sequence ID" value="MTW32705.1"/>
    <property type="molecule type" value="Genomic_DNA"/>
</dbReference>
<dbReference type="InterPro" id="IPR019734">
    <property type="entry name" value="TPR_rpt"/>
</dbReference>
<dbReference type="RefSeq" id="WP_155433938.1">
    <property type="nucleotide sequence ID" value="NZ_JBHLXK010000003.1"/>
</dbReference>
<evidence type="ECO:0000313" key="4">
    <source>
        <dbReference type="EMBL" id="MTW32705.1"/>
    </source>
</evidence>
<dbReference type="Pfam" id="PF13176">
    <property type="entry name" value="TPR_7"/>
    <property type="match status" value="2"/>
</dbReference>
<accession>A0ABW9SM13</accession>
<dbReference type="InterPro" id="IPR011990">
    <property type="entry name" value="TPR-like_helical_dom_sf"/>
</dbReference>
<keyword evidence="5" id="KW-1185">Reference proteome</keyword>
<name>A0ABW9SM13_9BURK</name>
<keyword evidence="1" id="KW-0802">TPR repeat</keyword>
<dbReference type="PROSITE" id="PS50005">
    <property type="entry name" value="TPR"/>
    <property type="match status" value="1"/>
</dbReference>
<comment type="caution">
    <text evidence="4">The sequence shown here is derived from an EMBL/GenBank/DDBJ whole genome shotgun (WGS) entry which is preliminary data.</text>
</comment>
<feature type="region of interest" description="Disordered" evidence="2">
    <location>
        <begin position="1"/>
        <end position="85"/>
    </location>
</feature>
<feature type="region of interest" description="Disordered" evidence="2">
    <location>
        <begin position="195"/>
        <end position="247"/>
    </location>
</feature>
<protein>
    <submittedName>
        <fullName evidence="4">Tetratricopeptide repeat protein</fullName>
    </submittedName>
</protein>
<feature type="repeat" description="TPR" evidence="1">
    <location>
        <begin position="488"/>
        <end position="521"/>
    </location>
</feature>
<evidence type="ECO:0000256" key="3">
    <source>
        <dbReference type="SAM" id="Phobius"/>
    </source>
</evidence>
<gene>
    <name evidence="4" type="ORF">GM655_07695</name>
</gene>
<reference evidence="4 5" key="1">
    <citation type="submission" date="2019-11" db="EMBL/GenBank/DDBJ databases">
        <title>Type strains purchased from KCTC, JCM and DSMZ.</title>
        <authorList>
            <person name="Lu H."/>
        </authorList>
    </citation>
    <scope>NUCLEOTIDE SEQUENCE [LARGE SCALE GENOMIC DNA]</scope>
    <source>
        <strain evidence="4 5">DSM 103461</strain>
    </source>
</reference>
<feature type="compositionally biased region" description="Low complexity" evidence="2">
    <location>
        <begin position="295"/>
        <end position="318"/>
    </location>
</feature>
<evidence type="ECO:0000256" key="1">
    <source>
        <dbReference type="PROSITE-ProRule" id="PRU00339"/>
    </source>
</evidence>
<dbReference type="SUPFAM" id="SSF48452">
    <property type="entry name" value="TPR-like"/>
    <property type="match status" value="1"/>
</dbReference>
<feature type="compositionally biased region" description="Low complexity" evidence="2">
    <location>
        <begin position="226"/>
        <end position="239"/>
    </location>
</feature>
<feature type="compositionally biased region" description="Low complexity" evidence="2">
    <location>
        <begin position="74"/>
        <end position="85"/>
    </location>
</feature>
<feature type="compositionally biased region" description="Basic and acidic residues" evidence="2">
    <location>
        <begin position="20"/>
        <end position="29"/>
    </location>
</feature>
<feature type="compositionally biased region" description="Low complexity" evidence="2">
    <location>
        <begin position="195"/>
        <end position="214"/>
    </location>
</feature>
<dbReference type="PANTHER" id="PTHR12558">
    <property type="entry name" value="CELL DIVISION CYCLE 16,23,27"/>
    <property type="match status" value="1"/>
</dbReference>
<feature type="region of interest" description="Disordered" evidence="2">
    <location>
        <begin position="292"/>
        <end position="337"/>
    </location>
</feature>
<keyword evidence="3" id="KW-0812">Transmembrane</keyword>
<keyword evidence="3" id="KW-1133">Transmembrane helix</keyword>
<dbReference type="SMART" id="SM00028">
    <property type="entry name" value="TPR"/>
    <property type="match status" value="3"/>
</dbReference>
<feature type="transmembrane region" description="Helical" evidence="3">
    <location>
        <begin position="254"/>
        <end position="273"/>
    </location>
</feature>
<sequence length="576" mass="58665">MSLLMQALKKAERAQQNSAGHEELDKPSQEFDEILALTPEPALPASMSAASTRQEPELSLEPLAGLSLEPMTPAPQAAATAASEGAAAAGAAPAAFATAPAGPAGTHSLDFPAGGASAAPTPTPAADAGLMSTASAAAADYAGLNLDKPAPTAARPPAATAAKPAATTASDTAATAPAAAAKTAAAGNAAAARASQQAGASAREAAARTAPRAPVDSPRNEKADAPRGAARARARAAAASSPEHSGIDPERLRLFGLIGLLVLIIAGFGYYYWQAVMAPGAGARLPPVPMPPPGATGATPAQVVSAPARSSEAAPPAEDGALLPSAPKNNGQRDELERRLTQAEQQLAATQQALQAQLNAPQPASLPPLAAPESSDIRVARGQKSEPLAAALGGAYQALNTGELASARQQYEAVLQQDGNNRDALLALASIASREQQPAQAASYYLRLLELDPRDGAAIAGMVGLRQGDPAQNEVRLKGILASNPEAAPVHFALGNLYAQQNRWQEAQQAYFRAYSAAPTNPDYAYNLAIGLDRLNQGKLAQTYYQRALALAQNTAAAFDRAALAKRLQELGASAR</sequence>
<keyword evidence="3" id="KW-0472">Membrane</keyword>